<protein>
    <submittedName>
        <fullName evidence="2">Uncharacterized protein</fullName>
    </submittedName>
</protein>
<dbReference type="OrthoDB" id="10594979at2759"/>
<gene>
    <name evidence="2" type="ORF">EPUL_002886</name>
</gene>
<name>A0A2S4PYC2_9PEZI</name>
<evidence type="ECO:0000256" key="1">
    <source>
        <dbReference type="SAM" id="MobiDB-lite"/>
    </source>
</evidence>
<keyword evidence="3" id="KW-1185">Reference proteome</keyword>
<feature type="region of interest" description="Disordered" evidence="1">
    <location>
        <begin position="46"/>
        <end position="76"/>
    </location>
</feature>
<comment type="caution">
    <text evidence="2">The sequence shown here is derived from an EMBL/GenBank/DDBJ whole genome shotgun (WGS) entry which is preliminary data.</text>
</comment>
<sequence>MHKTIISSNVIFFENVPGRAVANYQLWIEPSKGEFQKREGSYNVLPVRNKRGRPSDEKGIGPAVTIDAGHKPLSNPLEQIPIADEDENVASIITKSNPNENTDNKFKRI</sequence>
<evidence type="ECO:0000313" key="2">
    <source>
        <dbReference type="EMBL" id="POS87023.1"/>
    </source>
</evidence>
<dbReference type="Proteomes" id="UP000237438">
    <property type="component" value="Unassembled WGS sequence"/>
</dbReference>
<reference evidence="2 3" key="1">
    <citation type="submission" date="2017-10" db="EMBL/GenBank/DDBJ databases">
        <title>Development of genomic resources for the powdery mildew, Erysiphe pulchra.</title>
        <authorList>
            <person name="Wadl P.A."/>
            <person name="Mack B.M."/>
            <person name="Moore G."/>
            <person name="Beltz S.B."/>
        </authorList>
    </citation>
    <scope>NUCLEOTIDE SEQUENCE [LARGE SCALE GENOMIC DNA]</scope>
    <source>
        <strain evidence="2">Cflorida</strain>
    </source>
</reference>
<proteinExistence type="predicted"/>
<dbReference type="AlphaFoldDB" id="A0A2S4PYC2"/>
<accession>A0A2S4PYC2</accession>
<evidence type="ECO:0000313" key="3">
    <source>
        <dbReference type="Proteomes" id="UP000237438"/>
    </source>
</evidence>
<dbReference type="EMBL" id="PEDP01000205">
    <property type="protein sequence ID" value="POS87023.1"/>
    <property type="molecule type" value="Genomic_DNA"/>
</dbReference>
<organism evidence="2 3">
    <name type="scientific">Erysiphe pulchra</name>
    <dbReference type="NCBI Taxonomy" id="225359"/>
    <lineage>
        <taxon>Eukaryota</taxon>
        <taxon>Fungi</taxon>
        <taxon>Dikarya</taxon>
        <taxon>Ascomycota</taxon>
        <taxon>Pezizomycotina</taxon>
        <taxon>Leotiomycetes</taxon>
        <taxon>Erysiphales</taxon>
        <taxon>Erysiphaceae</taxon>
        <taxon>Erysiphe</taxon>
    </lineage>
</organism>